<gene>
    <name evidence="3" type="ORF">G113_16978</name>
</gene>
<keyword evidence="1" id="KW-1133">Transmembrane helix</keyword>
<evidence type="ECO:0000313" key="4">
    <source>
        <dbReference type="Proteomes" id="UP000013526"/>
    </source>
</evidence>
<reference evidence="3 4" key="1">
    <citation type="journal article" date="2013" name="Genome Announc.">
        <title>Draft Genome Sequence of Aeromonas molluscorum Strain 848TT, Isolated from Bivalve Molluscs.</title>
        <authorList>
            <person name="Spataro N."/>
            <person name="Farfan M."/>
            <person name="Albarral V."/>
            <person name="Sanglas A."/>
            <person name="Loren J.G."/>
            <person name="Fuste M.C."/>
            <person name="Bosch E."/>
        </authorList>
    </citation>
    <scope>NUCLEOTIDE SEQUENCE [LARGE SCALE GENOMIC DNA]</scope>
    <source>
        <strain evidence="3 4">848</strain>
    </source>
</reference>
<dbReference type="Proteomes" id="UP000013526">
    <property type="component" value="Unassembled WGS sequence"/>
</dbReference>
<dbReference type="InterPro" id="IPR039447">
    <property type="entry name" value="UreH-like_TM_dom"/>
</dbReference>
<keyword evidence="1" id="KW-0812">Transmembrane</keyword>
<feature type="domain" description="Urease accessory protein UreH-like transmembrane" evidence="2">
    <location>
        <begin position="10"/>
        <end position="214"/>
    </location>
</feature>
<proteinExistence type="predicted"/>
<comment type="caution">
    <text evidence="3">The sequence shown here is derived from an EMBL/GenBank/DDBJ whole genome shotgun (WGS) entry which is preliminary data.</text>
</comment>
<name>R1H625_9GAMM</name>
<dbReference type="EMBL" id="AQGQ01000152">
    <property type="protein sequence ID" value="EOD53924.1"/>
    <property type="molecule type" value="Genomic_DNA"/>
</dbReference>
<feature type="transmembrane region" description="Helical" evidence="1">
    <location>
        <begin position="86"/>
        <end position="107"/>
    </location>
</feature>
<dbReference type="OrthoDB" id="9798690at2"/>
<organism evidence="3 4">
    <name type="scientific">Aeromonas molluscorum 848</name>
    <dbReference type="NCBI Taxonomy" id="1268236"/>
    <lineage>
        <taxon>Bacteria</taxon>
        <taxon>Pseudomonadati</taxon>
        <taxon>Pseudomonadota</taxon>
        <taxon>Gammaproteobacteria</taxon>
        <taxon>Aeromonadales</taxon>
        <taxon>Aeromonadaceae</taxon>
        <taxon>Aeromonas</taxon>
    </lineage>
</organism>
<evidence type="ECO:0000256" key="1">
    <source>
        <dbReference type="SAM" id="Phobius"/>
    </source>
</evidence>
<dbReference type="RefSeq" id="WP_005907290.1">
    <property type="nucleotide sequence ID" value="NZ_AQGQ01000152.1"/>
</dbReference>
<dbReference type="PATRIC" id="fig|1268236.3.peg.3322"/>
<feature type="transmembrane region" description="Helical" evidence="1">
    <location>
        <begin position="171"/>
        <end position="193"/>
    </location>
</feature>
<feature type="transmembrane region" description="Helical" evidence="1">
    <location>
        <begin position="140"/>
        <end position="159"/>
    </location>
</feature>
<keyword evidence="1" id="KW-0472">Membrane</keyword>
<dbReference type="Pfam" id="PF13386">
    <property type="entry name" value="DsbD_2"/>
    <property type="match status" value="1"/>
</dbReference>
<keyword evidence="4" id="KW-1185">Reference proteome</keyword>
<feature type="transmembrane region" description="Helical" evidence="1">
    <location>
        <begin position="205"/>
        <end position="225"/>
    </location>
</feature>
<protein>
    <recommendedName>
        <fullName evidence="2">Urease accessory protein UreH-like transmembrane domain-containing protein</fullName>
    </recommendedName>
</protein>
<dbReference type="PANTHER" id="PTHR42208:SF1">
    <property type="entry name" value="HEAVY METAL TRANSPORTER"/>
    <property type="match status" value="1"/>
</dbReference>
<sequence>MTTNLDLLGALLVGFAGAGHCIGMCGGVSAALSMAIPPAQQHFRGRLSYLLYYNLGRILSYVMAGALVGGLLATTGELGAGKHALLYLRLFAGGLMVALGLYLAGWWQGILLLERLGARLWPRLRPLAGKFLPFRQPLQALPFGMIWGWLPCGLVYSMLTWSAAAGSATKGALIMLCFGIGTLPTLFALGGLADRLRYWLTLRSLRLTGALLLIAYSLHTLWVGVASL</sequence>
<evidence type="ECO:0000313" key="3">
    <source>
        <dbReference type="EMBL" id="EOD53924.1"/>
    </source>
</evidence>
<dbReference type="PANTHER" id="PTHR42208">
    <property type="entry name" value="HEAVY METAL TRANSPORTER-RELATED"/>
    <property type="match status" value="1"/>
</dbReference>
<dbReference type="AlphaFoldDB" id="R1H625"/>
<evidence type="ECO:0000259" key="2">
    <source>
        <dbReference type="Pfam" id="PF13386"/>
    </source>
</evidence>
<accession>R1H625</accession>
<feature type="transmembrane region" description="Helical" evidence="1">
    <location>
        <begin position="51"/>
        <end position="74"/>
    </location>
</feature>